<feature type="transmembrane region" description="Helical" evidence="5">
    <location>
        <begin position="236"/>
        <end position="254"/>
    </location>
</feature>
<evidence type="ECO:0000256" key="3">
    <source>
        <dbReference type="ARBA" id="ARBA00022989"/>
    </source>
</evidence>
<dbReference type="OrthoDB" id="9794225at2"/>
<keyword evidence="2 5" id="KW-0812">Transmembrane</keyword>
<dbReference type="AlphaFoldDB" id="A0A2H5EU84"/>
<keyword evidence="3 5" id="KW-1133">Transmembrane helix</keyword>
<feature type="transmembrane region" description="Helical" evidence="5">
    <location>
        <begin position="201"/>
        <end position="224"/>
    </location>
</feature>
<dbReference type="RefSeq" id="WP_101750900.1">
    <property type="nucleotide sequence ID" value="NZ_CP025430.1"/>
</dbReference>
<proteinExistence type="predicted"/>
<dbReference type="InterPro" id="IPR004481">
    <property type="entry name" value="K/Na/Ca-exchanger"/>
</dbReference>
<dbReference type="GO" id="GO:0006874">
    <property type="term" value="P:intracellular calcium ion homeostasis"/>
    <property type="evidence" value="ECO:0007669"/>
    <property type="project" value="TreeGrafter"/>
</dbReference>
<feature type="transmembrane region" description="Helical" evidence="5">
    <location>
        <begin position="35"/>
        <end position="56"/>
    </location>
</feature>
<dbReference type="NCBIfam" id="TIGR00367">
    <property type="entry name" value="calcium/sodium antiporter"/>
    <property type="match status" value="1"/>
</dbReference>
<dbReference type="Pfam" id="PF01699">
    <property type="entry name" value="Na_Ca_ex"/>
    <property type="match status" value="2"/>
</dbReference>
<keyword evidence="4 5" id="KW-0472">Membrane</keyword>
<dbReference type="EMBL" id="CP025430">
    <property type="protein sequence ID" value="AUH62856.1"/>
    <property type="molecule type" value="Genomic_DNA"/>
</dbReference>
<dbReference type="GO" id="GO:0005262">
    <property type="term" value="F:calcium channel activity"/>
    <property type="evidence" value="ECO:0007669"/>
    <property type="project" value="TreeGrafter"/>
</dbReference>
<comment type="subcellular location">
    <subcellularLocation>
        <location evidence="1">Membrane</location>
        <topology evidence="1">Multi-pass membrane protein</topology>
    </subcellularLocation>
</comment>
<dbReference type="GO" id="GO:0008273">
    <property type="term" value="F:calcium, potassium:sodium antiporter activity"/>
    <property type="evidence" value="ECO:0007669"/>
    <property type="project" value="TreeGrafter"/>
</dbReference>
<reference evidence="7 8" key="1">
    <citation type="journal article" date="2013" name="Antonie Van Leeuwenhoek">
        <title>Paracoccus zhejiangensis sp. nov., isolated from activated sludge in wastewater-treatment system.</title>
        <authorList>
            <person name="Wu Z.G."/>
            <person name="Zhang D.F."/>
            <person name="Liu Y.L."/>
            <person name="Wang F."/>
            <person name="Jiang X."/>
            <person name="Li C."/>
            <person name="Li S.P."/>
            <person name="Hong Q."/>
            <person name="Li W.J."/>
        </authorList>
    </citation>
    <scope>NUCLEOTIDE SEQUENCE [LARGE SCALE GENOMIC DNA]</scope>
    <source>
        <strain evidence="7 8">J6</strain>
    </source>
</reference>
<dbReference type="PANTHER" id="PTHR10846">
    <property type="entry name" value="SODIUM/POTASSIUM/CALCIUM EXCHANGER"/>
    <property type="match status" value="1"/>
</dbReference>
<feature type="domain" description="Sodium/calcium exchanger membrane region" evidence="6">
    <location>
        <begin position="6"/>
        <end position="143"/>
    </location>
</feature>
<dbReference type="InterPro" id="IPR004837">
    <property type="entry name" value="NaCa_Exmemb"/>
</dbReference>
<organism evidence="7 8">
    <name type="scientific">Paracoccus zhejiangensis</name>
    <dbReference type="NCBI Taxonomy" id="1077935"/>
    <lineage>
        <taxon>Bacteria</taxon>
        <taxon>Pseudomonadati</taxon>
        <taxon>Pseudomonadota</taxon>
        <taxon>Alphaproteobacteria</taxon>
        <taxon>Rhodobacterales</taxon>
        <taxon>Paracoccaceae</taxon>
        <taxon>Paracoccus</taxon>
    </lineage>
</organism>
<evidence type="ECO:0000256" key="5">
    <source>
        <dbReference type="SAM" id="Phobius"/>
    </source>
</evidence>
<dbReference type="InterPro" id="IPR044880">
    <property type="entry name" value="NCX_ion-bd_dom_sf"/>
</dbReference>
<evidence type="ECO:0000313" key="8">
    <source>
        <dbReference type="Proteomes" id="UP000234530"/>
    </source>
</evidence>
<feature type="transmembrane region" description="Helical" evidence="5">
    <location>
        <begin position="68"/>
        <end position="92"/>
    </location>
</feature>
<evidence type="ECO:0000313" key="7">
    <source>
        <dbReference type="EMBL" id="AUH62856.1"/>
    </source>
</evidence>
<feature type="transmembrane region" description="Helical" evidence="5">
    <location>
        <begin position="266"/>
        <end position="282"/>
    </location>
</feature>
<dbReference type="PANTHER" id="PTHR10846:SF8">
    <property type="entry name" value="INNER MEMBRANE PROTEIN YRBG"/>
    <property type="match status" value="1"/>
</dbReference>
<gene>
    <name evidence="7" type="ORF">CX676_00650</name>
</gene>
<sequence>MIVDSLLVLAGLVLLVLGGDNLVKGAVNLSLRLGVTPTVVGLTVVAFGTSAPEMLVSVSAALKGSTDIAMGNVVGSNIANVLVILGACAALTGIPTKGLDLNESWVMMMAASVVLIVMAVSGPIGRIDGLLLLAMLGLVLWRQLSTAGAGGEGDLEGADASASGGKIALWLAIGLVALPVGAQLLVTGATDIARSFGISEAVIGLTLVAVGTSLPELAASIASARAGRADMALGNVVGSNLFNILAILGITALIKPLPIPPQMLQLDLWVMLAASALLWPFLFRSVRMGKRVGLGLLAGYALYVGILL</sequence>
<protein>
    <submittedName>
        <fullName evidence="7">Sodium:proton exchanger</fullName>
    </submittedName>
</protein>
<feature type="domain" description="Sodium/calcium exchanger membrane region" evidence="6">
    <location>
        <begin position="168"/>
        <end position="307"/>
    </location>
</feature>
<evidence type="ECO:0000256" key="1">
    <source>
        <dbReference type="ARBA" id="ARBA00004141"/>
    </source>
</evidence>
<evidence type="ECO:0000256" key="4">
    <source>
        <dbReference type="ARBA" id="ARBA00023136"/>
    </source>
</evidence>
<dbReference type="KEGG" id="pzh:CX676_00650"/>
<keyword evidence="8" id="KW-1185">Reference proteome</keyword>
<name>A0A2H5EU84_9RHOB</name>
<evidence type="ECO:0000259" key="6">
    <source>
        <dbReference type="Pfam" id="PF01699"/>
    </source>
</evidence>
<dbReference type="Gene3D" id="1.20.1420.30">
    <property type="entry name" value="NCX, central ion-binding region"/>
    <property type="match status" value="1"/>
</dbReference>
<dbReference type="GO" id="GO:0005886">
    <property type="term" value="C:plasma membrane"/>
    <property type="evidence" value="ECO:0007669"/>
    <property type="project" value="TreeGrafter"/>
</dbReference>
<feature type="transmembrane region" description="Helical" evidence="5">
    <location>
        <begin position="104"/>
        <end position="122"/>
    </location>
</feature>
<evidence type="ECO:0000256" key="2">
    <source>
        <dbReference type="ARBA" id="ARBA00022692"/>
    </source>
</evidence>
<accession>A0A2H5EU84</accession>
<feature type="transmembrane region" description="Helical" evidence="5">
    <location>
        <begin position="167"/>
        <end position="189"/>
    </location>
</feature>
<dbReference type="Proteomes" id="UP000234530">
    <property type="component" value="Chromosome"/>
</dbReference>